<organism evidence="3 4">
    <name type="scientific">Candidatus Naiadarchaeum limnaeum</name>
    <dbReference type="NCBI Taxonomy" id="2756139"/>
    <lineage>
        <taxon>Archaea</taxon>
        <taxon>Candidatus Undinarchaeota</taxon>
        <taxon>Candidatus Undinarchaeia</taxon>
        <taxon>Candidatus Naiadarchaeales</taxon>
        <taxon>Candidatus Naiadarchaeaceae</taxon>
        <taxon>Candidatus Naiadarchaeum</taxon>
    </lineage>
</organism>
<feature type="domain" description="Bacterial type II secretion system protein E" evidence="2">
    <location>
        <begin position="135"/>
        <end position="393"/>
    </location>
</feature>
<comment type="similarity">
    <text evidence="1">Belongs to the GSP E family.</text>
</comment>
<reference evidence="3 4" key="1">
    <citation type="journal article" name="Nat. Commun.">
        <title>Undinarchaeota illuminate DPANN phylogeny and the impact of gene transfer on archaeal evolution.</title>
        <authorList>
            <person name="Dombrowski N."/>
            <person name="Williams T.A."/>
            <person name="Sun J."/>
            <person name="Woodcroft B.J."/>
            <person name="Lee J.H."/>
            <person name="Minh B.Q."/>
            <person name="Rinke C."/>
            <person name="Spang A."/>
        </authorList>
    </citation>
    <scope>NUCLEOTIDE SEQUENCE [LARGE SCALE GENOMIC DNA]</scope>
    <source>
        <strain evidence="3">MAG_bin1129</strain>
    </source>
</reference>
<dbReference type="GO" id="GO:0016887">
    <property type="term" value="F:ATP hydrolysis activity"/>
    <property type="evidence" value="ECO:0007669"/>
    <property type="project" value="InterPro"/>
</dbReference>
<dbReference type="PANTHER" id="PTHR30486:SF15">
    <property type="entry name" value="TYPE II_IV SECRETION SYSTEM ATPASE"/>
    <property type="match status" value="1"/>
</dbReference>
<accession>A0A832XJE2</accession>
<dbReference type="CDD" id="cd01130">
    <property type="entry name" value="VirB11-like_ATPase"/>
    <property type="match status" value="1"/>
</dbReference>
<gene>
    <name evidence="3" type="ORF">H1016_02960</name>
</gene>
<protein>
    <submittedName>
        <fullName evidence="3">CpaF family protein</fullName>
    </submittedName>
</protein>
<evidence type="ECO:0000313" key="3">
    <source>
        <dbReference type="EMBL" id="HIK00472.1"/>
    </source>
</evidence>
<name>A0A832XJE2_9ARCH</name>
<dbReference type="Pfam" id="PF00437">
    <property type="entry name" value="T2SSE"/>
    <property type="match status" value="1"/>
</dbReference>
<dbReference type="InterPro" id="IPR027417">
    <property type="entry name" value="P-loop_NTPase"/>
</dbReference>
<dbReference type="Gene3D" id="3.40.50.300">
    <property type="entry name" value="P-loop containing nucleotide triphosphate hydrolases"/>
    <property type="match status" value="1"/>
</dbReference>
<comment type="caution">
    <text evidence="3">The sequence shown here is derived from an EMBL/GenBank/DDBJ whole genome shotgun (WGS) entry which is preliminary data.</text>
</comment>
<keyword evidence="4" id="KW-1185">Reference proteome</keyword>
<dbReference type="InterPro" id="IPR001482">
    <property type="entry name" value="T2SS/T4SS_dom"/>
</dbReference>
<dbReference type="Proteomes" id="UP000646946">
    <property type="component" value="Unassembled WGS sequence"/>
</dbReference>
<dbReference type="PANTHER" id="PTHR30486">
    <property type="entry name" value="TWITCHING MOTILITY PROTEIN PILT"/>
    <property type="match status" value="1"/>
</dbReference>
<evidence type="ECO:0000256" key="1">
    <source>
        <dbReference type="ARBA" id="ARBA00006611"/>
    </source>
</evidence>
<evidence type="ECO:0000313" key="4">
    <source>
        <dbReference type="Proteomes" id="UP000646946"/>
    </source>
</evidence>
<sequence length="517" mass="59267">MVTVQKTGMQKVGIIDAYKIKSGDTYLNINIERDPKEFVLIYNLETPQIEKATLLLLENVRNRLIEEVRVKVEEIVDPKAFEALKNRYKQTAENIIQKELPRLSADEKSTVINYLINKMLGLAQIEPIFSDDNIEEVVINRADTPVWIYHKKHGWLKTNIIVESEEQIHNFASIIGRRVGREITNLSPLMDARLPSGDRVNATLFPISTFGNTLTVRKFARTPWTVIDFIDPKVNSLSPDIAALLWFGIENEINLLIAGGTGSGKTSMLNSLTAFMPSNQRIISIEDTRELQLPNFLQWIPMATRSPNPEGKGEVTMLDLMINSLRMRPDKMIVGEVRRAREAEVLFEAMHTGHSVYSTLHADTIEQTYRRLVNPPINVPVEMLETLHLILVQFRQRRLNIRRTLQVAEVVVPKQQKEAVVNFNLLYRWDPKGDKMSPVNKSQRIVEELQLRTGMSSSEMAKNLDDKEKILKWMLKSNTRDINAVGRIVNTYYTNEDYVLDVVNKNKNPAEILEQQV</sequence>
<dbReference type="InterPro" id="IPR050921">
    <property type="entry name" value="T4SS_GSP_E_ATPase"/>
</dbReference>
<dbReference type="SUPFAM" id="SSF52540">
    <property type="entry name" value="P-loop containing nucleoside triphosphate hydrolases"/>
    <property type="match status" value="1"/>
</dbReference>
<evidence type="ECO:0000259" key="2">
    <source>
        <dbReference type="Pfam" id="PF00437"/>
    </source>
</evidence>
<dbReference type="EMBL" id="DVAB01000024">
    <property type="protein sequence ID" value="HIK00472.1"/>
    <property type="molecule type" value="Genomic_DNA"/>
</dbReference>
<dbReference type="AlphaFoldDB" id="A0A832XJE2"/>
<proteinExistence type="inferred from homology"/>
<dbReference type="Gene3D" id="3.30.450.380">
    <property type="match status" value="1"/>
</dbReference>